<keyword evidence="1" id="KW-0378">Hydrolase</keyword>
<dbReference type="Gene3D" id="2.60.120.1620">
    <property type="match status" value="1"/>
</dbReference>
<dbReference type="AlphaFoldDB" id="A0A097EL49"/>
<accession>A0A097EL49</accession>
<protein>
    <recommendedName>
        <fullName evidence="2">Gylcosyl hydrolase 115 C-terminal domain-containing protein</fullName>
    </recommendedName>
</protein>
<feature type="domain" description="Gylcosyl hydrolase 115 C-terminal" evidence="2">
    <location>
        <begin position="668"/>
        <end position="808"/>
    </location>
</feature>
<dbReference type="PANTHER" id="PTHR37842:SF2">
    <property type="entry name" value="GYLCOSYL HYDROLASE 115 C-TERMINAL DOMAIN-CONTAINING PROTEIN"/>
    <property type="match status" value="1"/>
</dbReference>
<dbReference type="eggNOG" id="ENOG502Z7KK">
    <property type="taxonomic scope" value="Bacteria"/>
</dbReference>
<dbReference type="Proteomes" id="UP000033200">
    <property type="component" value="Chromosome"/>
</dbReference>
<dbReference type="GO" id="GO:0005975">
    <property type="term" value="P:carbohydrate metabolic process"/>
    <property type="evidence" value="ECO:0007669"/>
    <property type="project" value="UniProtKB-ARBA"/>
</dbReference>
<dbReference type="HOGENOM" id="CLU_004852_0_0_5"/>
<dbReference type="PANTHER" id="PTHR37842">
    <property type="match status" value="1"/>
</dbReference>
<gene>
    <name evidence="3" type="ORF">MC45_15625</name>
</gene>
<dbReference type="InterPro" id="IPR042301">
    <property type="entry name" value="GH115_sf"/>
</dbReference>
<dbReference type="EMBL" id="CP009571">
    <property type="protein sequence ID" value="AIT08299.1"/>
    <property type="molecule type" value="Genomic_DNA"/>
</dbReference>
<dbReference type="STRING" id="1549858.MC45_15625"/>
<evidence type="ECO:0000313" key="3">
    <source>
        <dbReference type="EMBL" id="AIT08299.1"/>
    </source>
</evidence>
<keyword evidence="4" id="KW-1185">Reference proteome</keyword>
<evidence type="ECO:0000256" key="1">
    <source>
        <dbReference type="ARBA" id="ARBA00022801"/>
    </source>
</evidence>
<dbReference type="GO" id="GO:0016787">
    <property type="term" value="F:hydrolase activity"/>
    <property type="evidence" value="ECO:0007669"/>
    <property type="project" value="UniProtKB-KW"/>
</dbReference>
<organism evidence="3 4">
    <name type="scientific">Sphingomonas taxi</name>
    <dbReference type="NCBI Taxonomy" id="1549858"/>
    <lineage>
        <taxon>Bacteria</taxon>
        <taxon>Pseudomonadati</taxon>
        <taxon>Pseudomonadota</taxon>
        <taxon>Alphaproteobacteria</taxon>
        <taxon>Sphingomonadales</taxon>
        <taxon>Sphingomonadaceae</taxon>
        <taxon>Sphingomonas</taxon>
    </lineage>
</organism>
<evidence type="ECO:0000259" key="2">
    <source>
        <dbReference type="Pfam" id="PF17829"/>
    </source>
</evidence>
<proteinExistence type="predicted"/>
<dbReference type="InterPro" id="IPR041437">
    <property type="entry name" value="GH115_C"/>
</dbReference>
<dbReference type="InterPro" id="IPR031924">
    <property type="entry name" value="GH115"/>
</dbReference>
<name>A0A097EL49_9SPHN</name>
<sequence length="811" mass="86642">MMAMLAAASPAAAAAATPDCAGLVTACMRAAPGAVALLAPGRPTLIAVDAGEDAGVRRAADDLVGDLVAVGGGTVRLVGKADAGTTVIAGTLGSPLVGALIRAGKIDVRGLDGQWEGYVEQVVERPLPGVDRALVIVGADRRGTIFGLYDISAKAGVSPWTWWADVPAQRHPTLYLTAGRVADHPVVKYRGIFINDEEPAFGGWARARFGGVNHLAYEKLFTLLLRTKANFLWPAMWGKSLWQDDPASAPLAREMGVILGTSHHEPMERANIEWQRQGGGPWDYTRNGERLRAFWRAGIARRGVSEDPVTIGMRGDGDEPMTQGTAIGLLQRIIADQRRTIAEVTGKPAAATPQVWALYKEVQDYYDQGMRVPDDVTLLFADDNWGNIRRLPVPGEQRAGGAGVYYHFDYVGGPRNYKWLDTNAVPRVWQQMAMAHQFGADRLWIVNVGDLKPMEYATSFFLAMAWDPNRMTEAAMQAYPARWAAQQFGAAQGPAIGALIVEYGRLASRRKPELIDADTYAGTAGGWARVLGEWTGLAARAGRLAAAIPTERRDAYDELVLHRIDAMTNLHRLYAAVAANRRAAQTGDAAATARWATAARGYFAEDAALRRRYEGLAGGKWPEMMAQTHVGYTGWQQPDVDVMPALATVAAPLPVPAMATPPLRSIAADAGRAIDGAGVRWQRVAGFTAAGAAMIATPATAPAIERPGGAGPQLAYAIDLPAGARRFDVVAAPGLDVRGTGRHRVALSLDGGAPVIVDLLAGETEARWGKAVADNRRVAGATLPVTRAGRHVLHVWLVDPQVVIEGIEVAG</sequence>
<dbReference type="Gene3D" id="3.20.20.520">
    <property type="entry name" value="Glycosyl hydrolase family 115"/>
    <property type="match status" value="1"/>
</dbReference>
<dbReference type="InterPro" id="IPR029018">
    <property type="entry name" value="Hex-like_dom2"/>
</dbReference>
<dbReference type="Gene3D" id="1.20.58.2150">
    <property type="match status" value="1"/>
</dbReference>
<dbReference type="Pfam" id="PF15979">
    <property type="entry name" value="Glyco_hydro_115"/>
    <property type="match status" value="1"/>
</dbReference>
<dbReference type="Gene3D" id="3.30.379.10">
    <property type="entry name" value="Chitobiase/beta-hexosaminidase domain 2-like"/>
    <property type="match status" value="1"/>
</dbReference>
<dbReference type="Pfam" id="PF17829">
    <property type="entry name" value="GH115_C"/>
    <property type="match status" value="1"/>
</dbReference>
<reference evidence="3 4" key="1">
    <citation type="submission" date="2014-09" db="EMBL/GenBank/DDBJ databases">
        <title>Using Illumina technology Improving SMRT sequencing Genome Assembly by RASTools.</title>
        <authorList>
            <person name="Zhou Y."/>
            <person name="Ma T."/>
            <person name="Liu T."/>
        </authorList>
    </citation>
    <scope>NUCLEOTIDE SEQUENCE [LARGE SCALE GENOMIC DNA]</scope>
    <source>
        <strain evidence="3 4">ATCC 55669</strain>
    </source>
</reference>
<dbReference type="KEGG" id="stax:MC45_15625"/>
<evidence type="ECO:0000313" key="4">
    <source>
        <dbReference type="Proteomes" id="UP000033200"/>
    </source>
</evidence>